<dbReference type="PROSITE" id="PS50048">
    <property type="entry name" value="ZN2_CY6_FUNGAL_2"/>
    <property type="match status" value="1"/>
</dbReference>
<protein>
    <recommendedName>
        <fullName evidence="7">Zn(2)-C6 fungal-type domain-containing protein</fullName>
    </recommendedName>
</protein>
<keyword evidence="9" id="KW-1185">Reference proteome</keyword>
<evidence type="ECO:0000313" key="8">
    <source>
        <dbReference type="EMBL" id="KAK4224469.1"/>
    </source>
</evidence>
<dbReference type="Proteomes" id="UP001301958">
    <property type="component" value="Unassembled WGS sequence"/>
</dbReference>
<gene>
    <name evidence="8" type="ORF">QBC38DRAFT_485356</name>
</gene>
<feature type="region of interest" description="Disordered" evidence="6">
    <location>
        <begin position="67"/>
        <end position="88"/>
    </location>
</feature>
<dbReference type="PRINTS" id="PR00755">
    <property type="entry name" value="AFLATOXINBRP"/>
</dbReference>
<dbReference type="InterPro" id="IPR036864">
    <property type="entry name" value="Zn2-C6_fun-type_DNA-bd_sf"/>
</dbReference>
<evidence type="ECO:0000256" key="3">
    <source>
        <dbReference type="ARBA" id="ARBA00023015"/>
    </source>
</evidence>
<dbReference type="InterPro" id="IPR001138">
    <property type="entry name" value="Zn2Cys6_DnaBD"/>
</dbReference>
<reference evidence="8" key="1">
    <citation type="journal article" date="2023" name="Mol. Phylogenet. Evol.">
        <title>Genome-scale phylogeny and comparative genomics of the fungal order Sordariales.</title>
        <authorList>
            <person name="Hensen N."/>
            <person name="Bonometti L."/>
            <person name="Westerberg I."/>
            <person name="Brannstrom I.O."/>
            <person name="Guillou S."/>
            <person name="Cros-Aarteil S."/>
            <person name="Calhoun S."/>
            <person name="Haridas S."/>
            <person name="Kuo A."/>
            <person name="Mondo S."/>
            <person name="Pangilinan J."/>
            <person name="Riley R."/>
            <person name="LaButti K."/>
            <person name="Andreopoulos B."/>
            <person name="Lipzen A."/>
            <person name="Chen C."/>
            <person name="Yan M."/>
            <person name="Daum C."/>
            <person name="Ng V."/>
            <person name="Clum A."/>
            <person name="Steindorff A."/>
            <person name="Ohm R.A."/>
            <person name="Martin F."/>
            <person name="Silar P."/>
            <person name="Natvig D.O."/>
            <person name="Lalanne C."/>
            <person name="Gautier V."/>
            <person name="Ament-Velasquez S.L."/>
            <person name="Kruys A."/>
            <person name="Hutchinson M.I."/>
            <person name="Powell A.J."/>
            <person name="Barry K."/>
            <person name="Miller A.N."/>
            <person name="Grigoriev I.V."/>
            <person name="Debuchy R."/>
            <person name="Gladieux P."/>
            <person name="Hiltunen Thoren M."/>
            <person name="Johannesson H."/>
        </authorList>
    </citation>
    <scope>NUCLEOTIDE SEQUENCE</scope>
    <source>
        <strain evidence="8">CBS 990.96</strain>
    </source>
</reference>
<evidence type="ECO:0000256" key="2">
    <source>
        <dbReference type="ARBA" id="ARBA00022833"/>
    </source>
</evidence>
<comment type="caution">
    <text evidence="8">The sequence shown here is derived from an EMBL/GenBank/DDBJ whole genome shotgun (WGS) entry which is preliminary data.</text>
</comment>
<dbReference type="GO" id="GO:0000981">
    <property type="term" value="F:DNA-binding transcription factor activity, RNA polymerase II-specific"/>
    <property type="evidence" value="ECO:0007669"/>
    <property type="project" value="InterPro"/>
</dbReference>
<sequence length="491" mass="55353">MEAIDPTAPPSTRIRRQRKTCLQCAKSKRKCDQTTPWCNRCMEKGIICTYPPKRTIFAPYNLTSSPLASGPSPAPEAPGPNTSSLSGSVLVTDSSVASSSSERTPDSSLYPSEDSISPYQWFLAPDSWLRQSSNQNVCVHNNLDPDTVVSRESLPHFISKLQQWTRSYATEGHSPLFHRQIYKSFMPDIIKDAYTSRAAYDLALNKDSKAVALRIMEDRVNHLVQSQPDAFISSETDLNHDEPGVPIDTCIHLARTQALFIYQLTRLFDGDIRARAEAETRIDTLHSWARQMMESARIDCMLGQSSQPSIDMTSLCEISNFLATIPHSNSELSNSTFVPLDIWTLESPFEFPVDTCSNNFADMPTSILPHKPPVSIWQLWITSESARRIYLAAEFMLSVYHTIKNGWSVCPGGAMFCAQEGMWDASSQVEWHKAFKNTRGKKNREWVLMQSLGSRRLLNEARPDEIDLFAKGIMDINLGMETVERWYSMEG</sequence>
<keyword evidence="5" id="KW-0539">Nucleus</keyword>
<dbReference type="GO" id="GO:0008270">
    <property type="term" value="F:zinc ion binding"/>
    <property type="evidence" value="ECO:0007669"/>
    <property type="project" value="InterPro"/>
</dbReference>
<evidence type="ECO:0000259" key="7">
    <source>
        <dbReference type="PROSITE" id="PS50048"/>
    </source>
</evidence>
<evidence type="ECO:0000313" key="9">
    <source>
        <dbReference type="Proteomes" id="UP001301958"/>
    </source>
</evidence>
<evidence type="ECO:0000256" key="5">
    <source>
        <dbReference type="ARBA" id="ARBA00023242"/>
    </source>
</evidence>
<keyword evidence="4" id="KW-0804">Transcription</keyword>
<keyword evidence="2" id="KW-0862">Zinc</keyword>
<dbReference type="SMART" id="SM00066">
    <property type="entry name" value="GAL4"/>
    <property type="match status" value="1"/>
</dbReference>
<keyword evidence="1" id="KW-0479">Metal-binding</keyword>
<dbReference type="Pfam" id="PF00172">
    <property type="entry name" value="Zn_clus"/>
    <property type="match status" value="1"/>
</dbReference>
<dbReference type="PANTHER" id="PTHR47660">
    <property type="entry name" value="TRANSCRIPTION FACTOR WITH C2H2 AND ZN(2)-CYS(6) DNA BINDING DOMAIN (EUROFUNG)-RELATED-RELATED"/>
    <property type="match status" value="1"/>
</dbReference>
<keyword evidence="3" id="KW-0805">Transcription regulation</keyword>
<reference evidence="8" key="2">
    <citation type="submission" date="2023-05" db="EMBL/GenBank/DDBJ databases">
        <authorList>
            <consortium name="Lawrence Berkeley National Laboratory"/>
            <person name="Steindorff A."/>
            <person name="Hensen N."/>
            <person name="Bonometti L."/>
            <person name="Westerberg I."/>
            <person name="Brannstrom I.O."/>
            <person name="Guillou S."/>
            <person name="Cros-Aarteil S."/>
            <person name="Calhoun S."/>
            <person name="Haridas S."/>
            <person name="Kuo A."/>
            <person name="Mondo S."/>
            <person name="Pangilinan J."/>
            <person name="Riley R."/>
            <person name="Labutti K."/>
            <person name="Andreopoulos B."/>
            <person name="Lipzen A."/>
            <person name="Chen C."/>
            <person name="Yanf M."/>
            <person name="Daum C."/>
            <person name="Ng V."/>
            <person name="Clum A."/>
            <person name="Ohm R."/>
            <person name="Martin F."/>
            <person name="Silar P."/>
            <person name="Natvig D."/>
            <person name="Lalanne C."/>
            <person name="Gautier V."/>
            <person name="Ament-Velasquez S.L."/>
            <person name="Kruys A."/>
            <person name="Hutchinson M.I."/>
            <person name="Powell A.J."/>
            <person name="Barry K."/>
            <person name="Miller A.N."/>
            <person name="Grigoriev I.V."/>
            <person name="Debuchy R."/>
            <person name="Gladieux P."/>
            <person name="Thoren M.H."/>
            <person name="Johannesson H."/>
        </authorList>
    </citation>
    <scope>NUCLEOTIDE SEQUENCE</scope>
    <source>
        <strain evidence="8">CBS 990.96</strain>
    </source>
</reference>
<evidence type="ECO:0000256" key="1">
    <source>
        <dbReference type="ARBA" id="ARBA00022723"/>
    </source>
</evidence>
<evidence type="ECO:0000256" key="4">
    <source>
        <dbReference type="ARBA" id="ARBA00023163"/>
    </source>
</evidence>
<dbReference type="Gene3D" id="4.10.240.10">
    <property type="entry name" value="Zn(2)-C6 fungal-type DNA-binding domain"/>
    <property type="match status" value="1"/>
</dbReference>
<dbReference type="PROSITE" id="PS00463">
    <property type="entry name" value="ZN2_CY6_FUNGAL_1"/>
    <property type="match status" value="1"/>
</dbReference>
<dbReference type="EMBL" id="MU865391">
    <property type="protein sequence ID" value="KAK4224469.1"/>
    <property type="molecule type" value="Genomic_DNA"/>
</dbReference>
<name>A0AAN7BJD0_9PEZI</name>
<feature type="domain" description="Zn(2)-C6 fungal-type" evidence="7">
    <location>
        <begin position="20"/>
        <end position="50"/>
    </location>
</feature>
<evidence type="ECO:0000256" key="6">
    <source>
        <dbReference type="SAM" id="MobiDB-lite"/>
    </source>
</evidence>
<accession>A0AAN7BJD0</accession>
<organism evidence="8 9">
    <name type="scientific">Podospora fimiseda</name>
    <dbReference type="NCBI Taxonomy" id="252190"/>
    <lineage>
        <taxon>Eukaryota</taxon>
        <taxon>Fungi</taxon>
        <taxon>Dikarya</taxon>
        <taxon>Ascomycota</taxon>
        <taxon>Pezizomycotina</taxon>
        <taxon>Sordariomycetes</taxon>
        <taxon>Sordariomycetidae</taxon>
        <taxon>Sordariales</taxon>
        <taxon>Podosporaceae</taxon>
        <taxon>Podospora</taxon>
    </lineage>
</organism>
<dbReference type="SUPFAM" id="SSF57701">
    <property type="entry name" value="Zn2/Cys6 DNA-binding domain"/>
    <property type="match status" value="1"/>
</dbReference>
<dbReference type="AlphaFoldDB" id="A0AAN7BJD0"/>
<dbReference type="CDD" id="cd00067">
    <property type="entry name" value="GAL4"/>
    <property type="match status" value="1"/>
</dbReference>
<proteinExistence type="predicted"/>